<comment type="caution">
    <text evidence="3">The sequence shown here is derived from an EMBL/GenBank/DDBJ whole genome shotgun (WGS) entry which is preliminary data.</text>
</comment>
<evidence type="ECO:0000256" key="2">
    <source>
        <dbReference type="SAM" id="Phobius"/>
    </source>
</evidence>
<keyword evidence="4" id="KW-1185">Reference proteome</keyword>
<reference evidence="3 4" key="1">
    <citation type="journal article" date="2015" name="Genome Biol. Evol.">
        <title>Comparative Genomics of a Bacterivorous Green Alga Reveals Evolutionary Causalities and Consequences of Phago-Mixotrophic Mode of Nutrition.</title>
        <authorList>
            <person name="Burns J.A."/>
            <person name="Paasch A."/>
            <person name="Narechania A."/>
            <person name="Kim E."/>
        </authorList>
    </citation>
    <scope>NUCLEOTIDE SEQUENCE [LARGE SCALE GENOMIC DNA]</scope>
    <source>
        <strain evidence="3 4">PLY_AMNH</strain>
    </source>
</reference>
<name>A0AAE0GH85_9CHLO</name>
<sequence>MEAEALVETPDFEPEANDDDEVEIITGSVLGAVAIVALLTFGLLQYRRTQESSSGDAKPSIKKVRSKNISSSGTGRVRSSSGDGDMEAGAPRSATYDNPLAGMGVCMGCREEVAGHNKGGMWVQEETAWHWEGVVGVCMRDGVREEVAGYDEGL</sequence>
<dbReference type="AlphaFoldDB" id="A0AAE0GH85"/>
<dbReference type="EMBL" id="LGRX02005695">
    <property type="protein sequence ID" value="KAK3278002.1"/>
    <property type="molecule type" value="Genomic_DNA"/>
</dbReference>
<dbReference type="Proteomes" id="UP001190700">
    <property type="component" value="Unassembled WGS sequence"/>
</dbReference>
<evidence type="ECO:0000313" key="3">
    <source>
        <dbReference type="EMBL" id="KAK3278002.1"/>
    </source>
</evidence>
<keyword evidence="2" id="KW-0812">Transmembrane</keyword>
<keyword evidence="2" id="KW-1133">Transmembrane helix</keyword>
<evidence type="ECO:0000313" key="4">
    <source>
        <dbReference type="Proteomes" id="UP001190700"/>
    </source>
</evidence>
<feature type="transmembrane region" description="Helical" evidence="2">
    <location>
        <begin position="24"/>
        <end position="44"/>
    </location>
</feature>
<evidence type="ECO:0000256" key="1">
    <source>
        <dbReference type="SAM" id="MobiDB-lite"/>
    </source>
</evidence>
<accession>A0AAE0GH85</accession>
<proteinExistence type="predicted"/>
<keyword evidence="2" id="KW-0472">Membrane</keyword>
<feature type="compositionally biased region" description="Low complexity" evidence="1">
    <location>
        <begin position="70"/>
        <end position="83"/>
    </location>
</feature>
<organism evidence="3 4">
    <name type="scientific">Cymbomonas tetramitiformis</name>
    <dbReference type="NCBI Taxonomy" id="36881"/>
    <lineage>
        <taxon>Eukaryota</taxon>
        <taxon>Viridiplantae</taxon>
        <taxon>Chlorophyta</taxon>
        <taxon>Pyramimonadophyceae</taxon>
        <taxon>Pyramimonadales</taxon>
        <taxon>Pyramimonadaceae</taxon>
        <taxon>Cymbomonas</taxon>
    </lineage>
</organism>
<protein>
    <submittedName>
        <fullName evidence="3">Uncharacterized protein</fullName>
    </submittedName>
</protein>
<feature type="region of interest" description="Disordered" evidence="1">
    <location>
        <begin position="48"/>
        <end position="97"/>
    </location>
</feature>
<gene>
    <name evidence="3" type="ORF">CYMTET_14029</name>
</gene>